<dbReference type="PROSITE" id="PS50294">
    <property type="entry name" value="WD_REPEATS_REGION"/>
    <property type="match status" value="1"/>
</dbReference>
<dbReference type="GO" id="GO:0034314">
    <property type="term" value="P:Arp2/3 complex-mediated actin nucleation"/>
    <property type="evidence" value="ECO:0007669"/>
    <property type="project" value="UniProtKB-UniRule"/>
</dbReference>
<dbReference type="Pfam" id="PF00400">
    <property type="entry name" value="WD40"/>
    <property type="match status" value="3"/>
</dbReference>
<evidence type="ECO:0000256" key="7">
    <source>
        <dbReference type="ARBA" id="ARBA00023212"/>
    </source>
</evidence>
<keyword evidence="4 9" id="KW-0853">WD repeat</keyword>
<evidence type="ECO:0000256" key="9">
    <source>
        <dbReference type="PROSITE-ProRule" id="PRU00221"/>
    </source>
</evidence>
<dbReference type="InterPro" id="IPR036322">
    <property type="entry name" value="WD40_repeat_dom_sf"/>
</dbReference>
<dbReference type="PIRSF" id="PIRSF038093">
    <property type="entry name" value="ARP2/3_su1"/>
    <property type="match status" value="1"/>
</dbReference>
<dbReference type="Proteomes" id="UP000046393">
    <property type="component" value="Unplaced"/>
</dbReference>
<comment type="function">
    <text evidence="8">Functions as component of the Arp2/3 complex which is involved in regulation of actin polymerization and together with an activating nucleation-promoting factor (NPF) mediates the formation of branched actin networks.</text>
</comment>
<proteinExistence type="inferred from homology"/>
<dbReference type="WBParaSite" id="SMUV_0000644701-mRNA-1">
    <property type="protein sequence ID" value="SMUV_0000644701-mRNA-1"/>
    <property type="gene ID" value="SMUV_0000644701"/>
</dbReference>
<dbReference type="PANTHER" id="PTHR10709">
    <property type="entry name" value="ACTIN-RELATED PROTEIN 2/3 COMPLEX SUBUNIT 1"/>
    <property type="match status" value="1"/>
</dbReference>
<dbReference type="AlphaFoldDB" id="A0A0N5AP80"/>
<evidence type="ECO:0000256" key="5">
    <source>
        <dbReference type="ARBA" id="ARBA00022737"/>
    </source>
</evidence>
<dbReference type="GO" id="GO:0005885">
    <property type="term" value="C:Arp2/3 protein complex"/>
    <property type="evidence" value="ECO:0007669"/>
    <property type="project" value="UniProtKB-UniRule"/>
</dbReference>
<dbReference type="SUPFAM" id="SSF50978">
    <property type="entry name" value="WD40 repeat-like"/>
    <property type="match status" value="1"/>
</dbReference>
<reference evidence="11" key="1">
    <citation type="submission" date="2017-02" db="UniProtKB">
        <authorList>
            <consortium name="WormBaseParasite"/>
        </authorList>
    </citation>
    <scope>IDENTIFICATION</scope>
</reference>
<evidence type="ECO:0000256" key="1">
    <source>
        <dbReference type="ARBA" id="ARBA00004245"/>
    </source>
</evidence>
<dbReference type="SMART" id="SM00320">
    <property type="entry name" value="WD40"/>
    <property type="match status" value="6"/>
</dbReference>
<organism evidence="10 11">
    <name type="scientific">Syphacia muris</name>
    <dbReference type="NCBI Taxonomy" id="451379"/>
    <lineage>
        <taxon>Eukaryota</taxon>
        <taxon>Metazoa</taxon>
        <taxon>Ecdysozoa</taxon>
        <taxon>Nematoda</taxon>
        <taxon>Chromadorea</taxon>
        <taxon>Rhabditida</taxon>
        <taxon>Spirurina</taxon>
        <taxon>Oxyuridomorpha</taxon>
        <taxon>Oxyuroidea</taxon>
        <taxon>Oxyuridae</taxon>
        <taxon>Syphacia</taxon>
    </lineage>
</organism>
<keyword evidence="6 8" id="KW-0009">Actin-binding</keyword>
<evidence type="ECO:0000256" key="4">
    <source>
        <dbReference type="ARBA" id="ARBA00022574"/>
    </source>
</evidence>
<evidence type="ECO:0000256" key="6">
    <source>
        <dbReference type="ARBA" id="ARBA00023203"/>
    </source>
</evidence>
<evidence type="ECO:0000313" key="10">
    <source>
        <dbReference type="Proteomes" id="UP000046393"/>
    </source>
</evidence>
<evidence type="ECO:0000256" key="8">
    <source>
        <dbReference type="PIRNR" id="PIRNR038093"/>
    </source>
</evidence>
<keyword evidence="5" id="KW-0677">Repeat</keyword>
<feature type="repeat" description="WD" evidence="9">
    <location>
        <begin position="53"/>
        <end position="87"/>
    </location>
</feature>
<dbReference type="PROSITE" id="PS50082">
    <property type="entry name" value="WD_REPEATS_2"/>
    <property type="match status" value="1"/>
</dbReference>
<evidence type="ECO:0000256" key="2">
    <source>
        <dbReference type="ARBA" id="ARBA00006260"/>
    </source>
</evidence>
<evidence type="ECO:0000256" key="3">
    <source>
        <dbReference type="ARBA" id="ARBA00022490"/>
    </source>
</evidence>
<dbReference type="InterPro" id="IPR015943">
    <property type="entry name" value="WD40/YVTN_repeat-like_dom_sf"/>
</dbReference>
<dbReference type="InterPro" id="IPR017383">
    <property type="entry name" value="ARPC1"/>
</dbReference>
<keyword evidence="3 8" id="KW-0963">Cytoplasm</keyword>
<sequence>MASFPVQQWNLGVGPVVCHTWNKDRTLLAISPSTNLIYIFQWEKGNWKLLHTLTEHDLPVTGLDWGQNSDRIVSCSQDKNAFVWSLDGGKWKPELVLVRINRAATAVKWSPAENKFAVASGAKLVSVCYYEKENDWWVSKQIKKPIRSTVTCVAWHPNNVVLAVGACDFKARVFSAYVKDVDEKPSPNPWGTKLPFGHLLAEVSCCGWVHDVTFSPSGCRLAFVSHDSSVYLIDTNKSLNESIQLKTQFLPFTCVQWVTENTLVAAGHDCSPMLFTFQDNKLQFVTKLDISPEQKSNNQKSAMQKFKNIDRTAVQESINVTLPSLHQNTITEILPHTGKPENIQKFTTCGIDGLIALWDLKVIILNFYM</sequence>
<comment type="similarity">
    <text evidence="2 8">Belongs to the WD repeat ARPC1 family.</text>
</comment>
<keyword evidence="10" id="KW-1185">Reference proteome</keyword>
<dbReference type="InterPro" id="IPR001680">
    <property type="entry name" value="WD40_rpt"/>
</dbReference>
<dbReference type="GO" id="GO:0051015">
    <property type="term" value="F:actin filament binding"/>
    <property type="evidence" value="ECO:0007669"/>
    <property type="project" value="TreeGrafter"/>
</dbReference>
<protein>
    <recommendedName>
        <fullName evidence="8">Actin-related protein 2/3 complex subunit</fullName>
    </recommendedName>
</protein>
<dbReference type="STRING" id="451379.A0A0N5AP80"/>
<evidence type="ECO:0000313" key="11">
    <source>
        <dbReference type="WBParaSite" id="SMUV_0000644701-mRNA-1"/>
    </source>
</evidence>
<name>A0A0N5AP80_9BILA</name>
<keyword evidence="7 8" id="KW-0206">Cytoskeleton</keyword>
<dbReference type="Gene3D" id="2.130.10.10">
    <property type="entry name" value="YVTN repeat-like/Quinoprotein amine dehydrogenase"/>
    <property type="match status" value="1"/>
</dbReference>
<comment type="subcellular location">
    <subcellularLocation>
        <location evidence="1">Cytoplasm</location>
        <location evidence="1">Cytoskeleton</location>
    </subcellularLocation>
</comment>
<dbReference type="PANTHER" id="PTHR10709:SF2">
    <property type="entry name" value="ACTIN-RELATED PROTEIN 2_3 COMPLEX SUBUNIT"/>
    <property type="match status" value="1"/>
</dbReference>
<accession>A0A0N5AP80</accession>